<keyword evidence="5" id="KW-0560">Oxidoreductase</keyword>
<evidence type="ECO:0000256" key="4">
    <source>
        <dbReference type="ARBA" id="ARBA00022827"/>
    </source>
</evidence>
<name>B7WRI5_COMTK</name>
<keyword evidence="3" id="KW-0285">Flavoprotein</keyword>
<dbReference type="AlphaFoldDB" id="B7WRI5"/>
<dbReference type="OrthoDB" id="2450120at2"/>
<dbReference type="GO" id="GO:0003995">
    <property type="term" value="F:acyl-CoA dehydrogenase activity"/>
    <property type="evidence" value="ECO:0007669"/>
    <property type="project" value="TreeGrafter"/>
</dbReference>
<dbReference type="InterPro" id="IPR009075">
    <property type="entry name" value="AcylCo_DH/oxidase_C"/>
</dbReference>
<dbReference type="GO" id="GO:0050660">
    <property type="term" value="F:flavin adenine dinucleotide binding"/>
    <property type="evidence" value="ECO:0007669"/>
    <property type="project" value="InterPro"/>
</dbReference>
<accession>B7WRI5</accession>
<keyword evidence="4" id="KW-0274">FAD</keyword>
<dbReference type="SUPFAM" id="SSF47203">
    <property type="entry name" value="Acyl-CoA dehydrogenase C-terminal domain-like"/>
    <property type="match status" value="1"/>
</dbReference>
<dbReference type="PANTHER" id="PTHR43884">
    <property type="entry name" value="ACYL-COA DEHYDROGENASE"/>
    <property type="match status" value="1"/>
</dbReference>
<evidence type="ECO:0000313" key="7">
    <source>
        <dbReference type="EMBL" id="EED67170.1"/>
    </source>
</evidence>
<dbReference type="Proteomes" id="UP000003039">
    <property type="component" value="Unassembled WGS sequence"/>
</dbReference>
<gene>
    <name evidence="7" type="ORF">CtesDRAFT_PD2116</name>
</gene>
<evidence type="ECO:0000256" key="5">
    <source>
        <dbReference type="ARBA" id="ARBA00023002"/>
    </source>
</evidence>
<dbReference type="InterPro" id="IPR036250">
    <property type="entry name" value="AcylCo_DH-like_C"/>
</dbReference>
<dbReference type="EMBL" id="AAUJ02000001">
    <property type="protein sequence ID" value="EED67170.1"/>
    <property type="molecule type" value="Genomic_DNA"/>
</dbReference>
<reference evidence="7 8" key="1">
    <citation type="journal article" date="2004" name="Appl. Environ. Microbiol.">
        <title>Mineralization of individual congeners of linear alkylbenzenesulfonate by defined pairs of heterotrophic bacteria.</title>
        <authorList>
            <person name="Schleheck D."/>
            <person name="Knepper T.P."/>
            <person name="Fischer K."/>
            <person name="Cook A.M."/>
        </authorList>
    </citation>
    <scope>NUCLEOTIDE SEQUENCE [LARGE SCALE GENOMIC DNA]</scope>
    <source>
        <strain evidence="8">DSM 14576 / KF-1</strain>
    </source>
</reference>
<comment type="cofactor">
    <cofactor evidence="1">
        <name>FAD</name>
        <dbReference type="ChEBI" id="CHEBI:57692"/>
    </cofactor>
</comment>
<dbReference type="PANTHER" id="PTHR43884:SF20">
    <property type="entry name" value="ACYL-COA DEHYDROGENASE FADE28"/>
    <property type="match status" value="1"/>
</dbReference>
<evidence type="ECO:0000259" key="6">
    <source>
        <dbReference type="Pfam" id="PF00441"/>
    </source>
</evidence>
<evidence type="ECO:0000256" key="3">
    <source>
        <dbReference type="ARBA" id="ARBA00022630"/>
    </source>
</evidence>
<evidence type="ECO:0000313" key="8">
    <source>
        <dbReference type="Proteomes" id="UP000003039"/>
    </source>
</evidence>
<dbReference type="RefSeq" id="WP_003054582.1">
    <property type="nucleotide sequence ID" value="NZ_AAUJ02000001.1"/>
</dbReference>
<protein>
    <submittedName>
        <fullName evidence="7">Acyl-CoA dehydrogenase domain protein</fullName>
    </submittedName>
</protein>
<dbReference type="Gene3D" id="1.20.140.10">
    <property type="entry name" value="Butyryl-CoA Dehydrogenase, subunit A, domain 3"/>
    <property type="match status" value="1"/>
</dbReference>
<dbReference type="Gene3D" id="1.10.540.10">
    <property type="entry name" value="Acyl-CoA dehydrogenase/oxidase, N-terminal domain"/>
    <property type="match status" value="1"/>
</dbReference>
<organism evidence="7 8">
    <name type="scientific">Comamonas testosteroni (strain DSM 14576 / KF-1)</name>
    <name type="common">Pseudomonas testosteroni</name>
    <dbReference type="NCBI Taxonomy" id="399795"/>
    <lineage>
        <taxon>Bacteria</taxon>
        <taxon>Pseudomonadati</taxon>
        <taxon>Pseudomonadota</taxon>
        <taxon>Betaproteobacteria</taxon>
        <taxon>Burkholderiales</taxon>
        <taxon>Comamonadaceae</taxon>
        <taxon>Comamonas</taxon>
    </lineage>
</organism>
<comment type="similarity">
    <text evidence="2">Belongs to the acyl-CoA dehydrogenase family.</text>
</comment>
<proteinExistence type="inferred from homology"/>
<dbReference type="Pfam" id="PF00441">
    <property type="entry name" value="Acyl-CoA_dh_1"/>
    <property type="match status" value="1"/>
</dbReference>
<sequence>MFVEALQRILQAEVTPEYVRKVEAGSAMGRGWDVLEEAGYLELLVPEAQGGAGLSLSDLYGIFHLLGAHATPLPLADTIIARVLTATPASLPSGPIALASSSVALPDGGVRCANVSFGAVAGHVLAPRGLGLVLLPVASASCSAAGLWGSQLASFDWPADVCVPISGTGAELSAFVATSYAAMLCGAMEQVFRLTMQYCNDRVQFGKPLGKFQAVQHQLAVMAEHIVAASLATQVAFSGDRLVPDMILAAIAKGRASEAALLVANTAHALHGAIGITAEYDLQLFTRRLHEWRITHGSETYWYRRVGEGALGQQASFCEFVQAI</sequence>
<dbReference type="SUPFAM" id="SSF56645">
    <property type="entry name" value="Acyl-CoA dehydrogenase NM domain-like"/>
    <property type="match status" value="1"/>
</dbReference>
<evidence type="ECO:0000256" key="2">
    <source>
        <dbReference type="ARBA" id="ARBA00009347"/>
    </source>
</evidence>
<comment type="caution">
    <text evidence="7">The sequence shown here is derived from an EMBL/GenBank/DDBJ whole genome shotgun (WGS) entry which is preliminary data.</text>
</comment>
<feature type="domain" description="Acyl-CoA dehydrogenase/oxidase C-terminal" evidence="6">
    <location>
        <begin position="179"/>
        <end position="308"/>
    </location>
</feature>
<dbReference type="InterPro" id="IPR037069">
    <property type="entry name" value="AcylCoA_DH/ox_N_sf"/>
</dbReference>
<dbReference type="eggNOG" id="COG1960">
    <property type="taxonomic scope" value="Bacteria"/>
</dbReference>
<evidence type="ECO:0000256" key="1">
    <source>
        <dbReference type="ARBA" id="ARBA00001974"/>
    </source>
</evidence>
<dbReference type="InterPro" id="IPR009100">
    <property type="entry name" value="AcylCoA_DH/oxidase_NM_dom_sf"/>
</dbReference>